<dbReference type="EMBL" id="SSOD01000004">
    <property type="protein sequence ID" value="THF62672.1"/>
    <property type="molecule type" value="Genomic_DNA"/>
</dbReference>
<evidence type="ECO:0000256" key="1">
    <source>
        <dbReference type="ARBA" id="ARBA00009248"/>
    </source>
</evidence>
<protein>
    <submittedName>
        <fullName evidence="4">Alkylphosphonate utilization protein</fullName>
    </submittedName>
</protein>
<comment type="caution">
    <text evidence="4">The sequence shown here is derived from an EMBL/GenBank/DDBJ whole genome shotgun (WGS) entry which is preliminary data.</text>
</comment>
<dbReference type="Gene3D" id="2.30.30.40">
    <property type="entry name" value="SH3 Domains"/>
    <property type="match status" value="1"/>
</dbReference>
<dbReference type="PANTHER" id="PTHR30305:SF3">
    <property type="entry name" value="PROTEIN YJDM"/>
    <property type="match status" value="1"/>
</dbReference>
<dbReference type="OrthoDB" id="9810131at2"/>
<gene>
    <name evidence="4" type="ORF">E6O51_06855</name>
</gene>
<dbReference type="PANTHER" id="PTHR30305">
    <property type="entry name" value="PROTEIN YJDM-RELATED"/>
    <property type="match status" value="1"/>
</dbReference>
<feature type="domain" description="Protein YjdM N-terminal" evidence="3">
    <location>
        <begin position="3"/>
        <end position="32"/>
    </location>
</feature>
<evidence type="ECO:0000259" key="3">
    <source>
        <dbReference type="Pfam" id="PF08274"/>
    </source>
</evidence>
<organism evidence="4 5">
    <name type="scientific">Pseudothauera rhizosphaerae</name>
    <dbReference type="NCBI Taxonomy" id="2565932"/>
    <lineage>
        <taxon>Bacteria</taxon>
        <taxon>Pseudomonadati</taxon>
        <taxon>Pseudomonadota</taxon>
        <taxon>Betaproteobacteria</taxon>
        <taxon>Rhodocyclales</taxon>
        <taxon>Zoogloeaceae</taxon>
        <taxon>Pseudothauera</taxon>
    </lineage>
</organism>
<proteinExistence type="inferred from homology"/>
<dbReference type="Proteomes" id="UP000307956">
    <property type="component" value="Unassembled WGS sequence"/>
</dbReference>
<dbReference type="RefSeq" id="WP_136384225.1">
    <property type="nucleotide sequence ID" value="NZ_SSOD01000004.1"/>
</dbReference>
<accession>A0A4S4AS81</accession>
<dbReference type="SUPFAM" id="SSF82057">
    <property type="entry name" value="Prokaryotic SH3-related domain"/>
    <property type="match status" value="1"/>
</dbReference>
<dbReference type="Pfam" id="PF08274">
    <property type="entry name" value="Zn_Ribbon_YjdM"/>
    <property type="match status" value="1"/>
</dbReference>
<dbReference type="NCBIfam" id="TIGR00686">
    <property type="entry name" value="phnA"/>
    <property type="match status" value="1"/>
</dbReference>
<comment type="similarity">
    <text evidence="1">Belongs to the YjdM family.</text>
</comment>
<name>A0A4S4AS81_9RHOO</name>
<evidence type="ECO:0000313" key="5">
    <source>
        <dbReference type="Proteomes" id="UP000307956"/>
    </source>
</evidence>
<dbReference type="Pfam" id="PF03831">
    <property type="entry name" value="YjdM"/>
    <property type="match status" value="1"/>
</dbReference>
<keyword evidence="5" id="KW-1185">Reference proteome</keyword>
<reference evidence="4 5" key="1">
    <citation type="submission" date="2019-04" db="EMBL/GenBank/DDBJ databases">
        <title>Azoarcus rhizosphaerae sp. nov. isolated from rhizosphere of Ficus religiosa.</title>
        <authorList>
            <person name="Lin S.-Y."/>
            <person name="Hameed A."/>
            <person name="Hsu Y.-H."/>
            <person name="Young C.-C."/>
        </authorList>
    </citation>
    <scope>NUCLEOTIDE SEQUENCE [LARGE SCALE GENOMIC DNA]</scope>
    <source>
        <strain evidence="4 5">CC-YHH848</strain>
    </source>
</reference>
<sequence>MATIPACPQCTLENTYPDGDNYVCADCGYEWPQAAAEQDADEGERQVRDANGNLLASGDTVVVVKDLKVKGSSTTLKVGTKIKNIRIVGSGDHEVDCKTDAGNFMLKACFLRKA</sequence>
<evidence type="ECO:0000259" key="2">
    <source>
        <dbReference type="Pfam" id="PF03831"/>
    </source>
</evidence>
<feature type="domain" description="Protein YjdM C-terminal" evidence="2">
    <location>
        <begin position="47"/>
        <end position="114"/>
    </location>
</feature>
<dbReference type="Gene3D" id="2.20.25.10">
    <property type="match status" value="1"/>
</dbReference>
<dbReference type="InterPro" id="IPR013988">
    <property type="entry name" value="YjdM_C"/>
</dbReference>
<evidence type="ECO:0000313" key="4">
    <source>
        <dbReference type="EMBL" id="THF62672.1"/>
    </source>
</evidence>
<dbReference type="AlphaFoldDB" id="A0A4S4AS81"/>
<dbReference type="InterPro" id="IPR004624">
    <property type="entry name" value="YjdM"/>
</dbReference>
<dbReference type="InterPro" id="IPR013987">
    <property type="entry name" value="YjdM_N"/>
</dbReference>
<dbReference type="SUPFAM" id="SSF57783">
    <property type="entry name" value="Zinc beta-ribbon"/>
    <property type="match status" value="1"/>
</dbReference>